<dbReference type="EMBL" id="CAKXAJ010026485">
    <property type="protein sequence ID" value="CAH2268922.1"/>
    <property type="molecule type" value="Genomic_DNA"/>
</dbReference>
<comment type="caution">
    <text evidence="3">The sequence shown here is derived from an EMBL/GenBank/DDBJ whole genome shotgun (WGS) entry which is preliminary data.</text>
</comment>
<protein>
    <submittedName>
        <fullName evidence="3">Jg2792 protein</fullName>
    </submittedName>
</protein>
<feature type="region of interest" description="Disordered" evidence="1">
    <location>
        <begin position="310"/>
        <end position="354"/>
    </location>
</feature>
<evidence type="ECO:0000313" key="3">
    <source>
        <dbReference type="EMBL" id="CAH2268922.1"/>
    </source>
</evidence>
<dbReference type="OrthoDB" id="7394351at2759"/>
<organism evidence="3 4">
    <name type="scientific">Pararge aegeria aegeria</name>
    <dbReference type="NCBI Taxonomy" id="348720"/>
    <lineage>
        <taxon>Eukaryota</taxon>
        <taxon>Metazoa</taxon>
        <taxon>Ecdysozoa</taxon>
        <taxon>Arthropoda</taxon>
        <taxon>Hexapoda</taxon>
        <taxon>Insecta</taxon>
        <taxon>Pterygota</taxon>
        <taxon>Neoptera</taxon>
        <taxon>Endopterygota</taxon>
        <taxon>Lepidoptera</taxon>
        <taxon>Glossata</taxon>
        <taxon>Ditrysia</taxon>
        <taxon>Papilionoidea</taxon>
        <taxon>Nymphalidae</taxon>
        <taxon>Satyrinae</taxon>
        <taxon>Satyrini</taxon>
        <taxon>Parargina</taxon>
        <taxon>Pararge</taxon>
    </lineage>
</organism>
<feature type="signal peptide" evidence="2">
    <location>
        <begin position="1"/>
        <end position="16"/>
    </location>
</feature>
<reference evidence="3" key="1">
    <citation type="submission" date="2022-03" db="EMBL/GenBank/DDBJ databases">
        <authorList>
            <person name="Lindestad O."/>
        </authorList>
    </citation>
    <scope>NUCLEOTIDE SEQUENCE</scope>
</reference>
<accession>A0A8S4SQ94</accession>
<feature type="region of interest" description="Disordered" evidence="1">
    <location>
        <begin position="194"/>
        <end position="236"/>
    </location>
</feature>
<keyword evidence="2" id="KW-0732">Signal</keyword>
<evidence type="ECO:0000256" key="2">
    <source>
        <dbReference type="SAM" id="SignalP"/>
    </source>
</evidence>
<name>A0A8S4SQ94_9NEOP</name>
<feature type="compositionally biased region" description="Basic residues" evidence="1">
    <location>
        <begin position="339"/>
        <end position="354"/>
    </location>
</feature>
<evidence type="ECO:0000256" key="1">
    <source>
        <dbReference type="SAM" id="MobiDB-lite"/>
    </source>
</evidence>
<sequence>MKVFALILSVLALANGKGSGPYLYERPEGRAFFLPSEIVKPVPTPAIEVNLQGSEASGSDSLREYGPPKVQELSQNLLNQGLPDVTIEQTFGFSSQNAESYSPGVAEKVEISEVIAEVISTELPTTASQPSLDDNPPISAELPILDFEVKETTTTANADDTTEIISQLNQLTQESNEQLNQRNSLASLLYVSEQSNQENAESQTTELTNGQKNQQNSEESLKYQQESSTASDVQKVTATDSIGSTQVLLVNAVPASESEQNVPELQNIPDIIASLEKEILTQQAQVNQAVSELASVQALGPVPEGFLEYGPPGFVEYGPPKGDDEISTNIQNIESNETRRRRFSPRLRTAKKNN</sequence>
<feature type="chain" id="PRO_5035949136" evidence="2">
    <location>
        <begin position="17"/>
        <end position="354"/>
    </location>
</feature>
<dbReference type="AlphaFoldDB" id="A0A8S4SQ94"/>
<evidence type="ECO:0000313" key="4">
    <source>
        <dbReference type="Proteomes" id="UP000838756"/>
    </source>
</evidence>
<dbReference type="Proteomes" id="UP000838756">
    <property type="component" value="Unassembled WGS sequence"/>
</dbReference>
<gene>
    <name evidence="3" type="primary">jg2792</name>
    <name evidence="3" type="ORF">PAEG_LOCUS27223</name>
</gene>
<proteinExistence type="predicted"/>
<keyword evidence="4" id="KW-1185">Reference proteome</keyword>